<keyword evidence="3" id="KW-1185">Reference proteome</keyword>
<protein>
    <submittedName>
        <fullName evidence="2">Uncharacterized protein</fullName>
    </submittedName>
</protein>
<feature type="region of interest" description="Disordered" evidence="1">
    <location>
        <begin position="152"/>
        <end position="172"/>
    </location>
</feature>
<proteinExistence type="predicted"/>
<evidence type="ECO:0000313" key="2">
    <source>
        <dbReference type="EMBL" id="KJA24120.1"/>
    </source>
</evidence>
<accession>A0A0D2PXG9</accession>
<reference evidence="3" key="1">
    <citation type="submission" date="2014-04" db="EMBL/GenBank/DDBJ databases">
        <title>Evolutionary Origins and Diversification of the Mycorrhizal Mutualists.</title>
        <authorList>
            <consortium name="DOE Joint Genome Institute"/>
            <consortium name="Mycorrhizal Genomics Consortium"/>
            <person name="Kohler A."/>
            <person name="Kuo A."/>
            <person name="Nagy L.G."/>
            <person name="Floudas D."/>
            <person name="Copeland A."/>
            <person name="Barry K.W."/>
            <person name="Cichocki N."/>
            <person name="Veneault-Fourrey C."/>
            <person name="LaButti K."/>
            <person name="Lindquist E.A."/>
            <person name="Lipzen A."/>
            <person name="Lundell T."/>
            <person name="Morin E."/>
            <person name="Murat C."/>
            <person name="Riley R."/>
            <person name="Ohm R."/>
            <person name="Sun H."/>
            <person name="Tunlid A."/>
            <person name="Henrissat B."/>
            <person name="Grigoriev I.V."/>
            <person name="Hibbett D.S."/>
            <person name="Martin F."/>
        </authorList>
    </citation>
    <scope>NUCLEOTIDE SEQUENCE [LARGE SCALE GENOMIC DNA]</scope>
    <source>
        <strain evidence="3">FD-334 SS-4</strain>
    </source>
</reference>
<gene>
    <name evidence="2" type="ORF">HYPSUDRAFT_53991</name>
</gene>
<dbReference type="EMBL" id="KN817539">
    <property type="protein sequence ID" value="KJA24120.1"/>
    <property type="molecule type" value="Genomic_DNA"/>
</dbReference>
<evidence type="ECO:0000256" key="1">
    <source>
        <dbReference type="SAM" id="MobiDB-lite"/>
    </source>
</evidence>
<organism evidence="2 3">
    <name type="scientific">Hypholoma sublateritium (strain FD-334 SS-4)</name>
    <dbReference type="NCBI Taxonomy" id="945553"/>
    <lineage>
        <taxon>Eukaryota</taxon>
        <taxon>Fungi</taxon>
        <taxon>Dikarya</taxon>
        <taxon>Basidiomycota</taxon>
        <taxon>Agaricomycotina</taxon>
        <taxon>Agaricomycetes</taxon>
        <taxon>Agaricomycetidae</taxon>
        <taxon>Agaricales</taxon>
        <taxon>Agaricineae</taxon>
        <taxon>Strophariaceae</taxon>
        <taxon>Hypholoma</taxon>
    </lineage>
</organism>
<dbReference type="AlphaFoldDB" id="A0A0D2PXG9"/>
<evidence type="ECO:0000313" key="3">
    <source>
        <dbReference type="Proteomes" id="UP000054270"/>
    </source>
</evidence>
<sequence length="299" mass="33657">MAGNVHVAVPVATVVIALLNKMPPHFKRAIDLHKELKHVQSSLYHKKINEALQEGQIWRKIKSDLEFLVGDCIETTQSMRLDLEEAISHHQAEIKCLQGAQEENANDTRIVDERLQEIECHFDQENENVKAKIEKMNLGLIALHKTVRAIENQRAETDDSGSVRPRESSKETRADLYSKIIGEIRNMVSDMEEVLLARIISGESASEDIGEKAEDGLQAINQANLRLVEMNERIDDINDIVKAFYEEFHNSTLTNSHNDASLAEEIQSTAQENPPINGPLSRFASTFKCATEMFLDSGN</sequence>
<dbReference type="Proteomes" id="UP000054270">
    <property type="component" value="Unassembled WGS sequence"/>
</dbReference>
<name>A0A0D2PXG9_HYPSF</name>